<feature type="domain" description="Xaa-Pro dipeptidyl-peptidase C-terminal" evidence="1">
    <location>
        <begin position="4"/>
        <end position="37"/>
    </location>
</feature>
<sequence length="38" mass="4427">MPVNQPVDITMRLDQIAYEFPAGHRLRLSISNAYWPLI</sequence>
<evidence type="ECO:0000313" key="3">
    <source>
        <dbReference type="Proteomes" id="UP000261704"/>
    </source>
</evidence>
<dbReference type="GO" id="GO:0008239">
    <property type="term" value="F:dipeptidyl-peptidase activity"/>
    <property type="evidence" value="ECO:0007669"/>
    <property type="project" value="InterPro"/>
</dbReference>
<organism evidence="2 3">
    <name type="scientific">Profundibacter amoris</name>
    <dbReference type="NCBI Taxonomy" id="2171755"/>
    <lineage>
        <taxon>Bacteria</taxon>
        <taxon>Pseudomonadati</taxon>
        <taxon>Pseudomonadota</taxon>
        <taxon>Alphaproteobacteria</taxon>
        <taxon>Rhodobacterales</taxon>
        <taxon>Paracoccaceae</taxon>
        <taxon>Profundibacter</taxon>
    </lineage>
</organism>
<evidence type="ECO:0000313" key="2">
    <source>
        <dbReference type="EMBL" id="AXX96786.1"/>
    </source>
</evidence>
<dbReference type="Gene3D" id="2.60.120.260">
    <property type="entry name" value="Galactose-binding domain-like"/>
    <property type="match status" value="1"/>
</dbReference>
<dbReference type="InterPro" id="IPR013736">
    <property type="entry name" value="Xaa-Pro_dipept_C"/>
</dbReference>
<reference evidence="2 3" key="1">
    <citation type="submission" date="2018-09" db="EMBL/GenBank/DDBJ databases">
        <title>Profundibacter amoris BAR1 gen. nov., sp. nov., a new member of the Roseobacter clade isolated at Lokis Castle Vent Field on the Arctic Mid-Oceanic Ridge.</title>
        <authorList>
            <person name="Le Moine Bauer S."/>
            <person name="Sjoeberg A.G."/>
            <person name="L'Haridon S."/>
            <person name="Stokke R."/>
            <person name="Roalkvam I."/>
            <person name="Steen I.H."/>
            <person name="Dahle H."/>
        </authorList>
    </citation>
    <scope>NUCLEOTIDE SEQUENCE [LARGE SCALE GENOMIC DNA]</scope>
    <source>
        <strain evidence="2 3">BAR1</strain>
    </source>
</reference>
<dbReference type="AlphaFoldDB" id="A0A347UD58"/>
<dbReference type="Pfam" id="PF08530">
    <property type="entry name" value="PepX_C"/>
    <property type="match status" value="1"/>
</dbReference>
<dbReference type="Proteomes" id="UP000261704">
    <property type="component" value="Chromosome"/>
</dbReference>
<protein>
    <recommendedName>
        <fullName evidence="1">Xaa-Pro dipeptidyl-peptidase C-terminal domain-containing protein</fullName>
    </recommendedName>
</protein>
<dbReference type="OrthoDB" id="9806163at2"/>
<dbReference type="SUPFAM" id="SSF49785">
    <property type="entry name" value="Galactose-binding domain-like"/>
    <property type="match status" value="1"/>
</dbReference>
<accession>A0A347UD58</accession>
<dbReference type="InterPro" id="IPR008979">
    <property type="entry name" value="Galactose-bd-like_sf"/>
</dbReference>
<dbReference type="EMBL" id="CP032125">
    <property type="protein sequence ID" value="AXX96786.1"/>
    <property type="molecule type" value="Genomic_DNA"/>
</dbReference>
<keyword evidence="3" id="KW-1185">Reference proteome</keyword>
<gene>
    <name evidence="2" type="ORF">BAR1_01860</name>
</gene>
<name>A0A347UD58_9RHOB</name>
<dbReference type="KEGG" id="pamo:BAR1_01860"/>
<proteinExistence type="predicted"/>
<evidence type="ECO:0000259" key="1">
    <source>
        <dbReference type="Pfam" id="PF08530"/>
    </source>
</evidence>